<keyword evidence="1" id="KW-0378">Hydrolase</keyword>
<evidence type="ECO:0000259" key="2">
    <source>
        <dbReference type="Pfam" id="PF07859"/>
    </source>
</evidence>
<dbReference type="AlphaFoldDB" id="A0A8R1HVA9"/>
<dbReference type="FunFam" id="3.40.50.1820:FF:000660">
    <property type="entry name" value="ArylForMamiDase"/>
    <property type="match status" value="1"/>
</dbReference>
<proteinExistence type="predicted"/>
<dbReference type="GO" id="GO:0004061">
    <property type="term" value="F:arylformamidase activity"/>
    <property type="evidence" value="ECO:0007669"/>
    <property type="project" value="TreeGrafter"/>
</dbReference>
<dbReference type="EnsemblMetazoa" id="CJA07949.1">
    <property type="protein sequence ID" value="CJA07949.1"/>
    <property type="gene ID" value="WBGene00127153"/>
</dbReference>
<dbReference type="Gene3D" id="3.40.50.1820">
    <property type="entry name" value="alpha/beta hydrolase"/>
    <property type="match status" value="1"/>
</dbReference>
<protein>
    <submittedName>
        <fullName evidence="3">Abhydrolase_3 domain-containing protein</fullName>
    </submittedName>
</protein>
<dbReference type="InterPro" id="IPR013094">
    <property type="entry name" value="AB_hydrolase_3"/>
</dbReference>
<evidence type="ECO:0000313" key="3">
    <source>
        <dbReference type="EnsemblMetazoa" id="CJA07949.1"/>
    </source>
</evidence>
<keyword evidence="4" id="KW-1185">Reference proteome</keyword>
<dbReference type="PANTHER" id="PTHR48081">
    <property type="entry name" value="AB HYDROLASE SUPERFAMILY PROTEIN C4A8.06C"/>
    <property type="match status" value="1"/>
</dbReference>
<accession>A0A8R1HVA9</accession>
<feature type="domain" description="Alpha/beta hydrolase fold-3" evidence="2">
    <location>
        <begin position="72"/>
        <end position="175"/>
    </location>
</feature>
<name>A0A8R1HVA9_CAEJA</name>
<reference evidence="3" key="2">
    <citation type="submission" date="2022-06" db="UniProtKB">
        <authorList>
            <consortium name="EnsemblMetazoa"/>
        </authorList>
    </citation>
    <scope>IDENTIFICATION</scope>
    <source>
        <strain evidence="3">DF5081</strain>
    </source>
</reference>
<dbReference type="InterPro" id="IPR050300">
    <property type="entry name" value="GDXG_lipolytic_enzyme"/>
</dbReference>
<evidence type="ECO:0000313" key="4">
    <source>
        <dbReference type="Proteomes" id="UP000005237"/>
    </source>
</evidence>
<dbReference type="Pfam" id="PF07859">
    <property type="entry name" value="Abhydrolase_3"/>
    <property type="match status" value="1"/>
</dbReference>
<dbReference type="SUPFAM" id="SSF53474">
    <property type="entry name" value="alpha/beta-Hydrolases"/>
    <property type="match status" value="1"/>
</dbReference>
<dbReference type="Proteomes" id="UP000005237">
    <property type="component" value="Unassembled WGS sequence"/>
</dbReference>
<organism evidence="3 4">
    <name type="scientific">Caenorhabditis japonica</name>
    <dbReference type="NCBI Taxonomy" id="281687"/>
    <lineage>
        <taxon>Eukaryota</taxon>
        <taxon>Metazoa</taxon>
        <taxon>Ecdysozoa</taxon>
        <taxon>Nematoda</taxon>
        <taxon>Chromadorea</taxon>
        <taxon>Rhabditida</taxon>
        <taxon>Rhabditina</taxon>
        <taxon>Rhabditomorpha</taxon>
        <taxon>Rhabditoidea</taxon>
        <taxon>Rhabditidae</taxon>
        <taxon>Peloderinae</taxon>
        <taxon>Caenorhabditis</taxon>
    </lineage>
</organism>
<reference evidence="4" key="1">
    <citation type="submission" date="2010-08" db="EMBL/GenBank/DDBJ databases">
        <authorList>
            <consortium name="Caenorhabditis japonica Sequencing Consortium"/>
            <person name="Wilson R.K."/>
        </authorList>
    </citation>
    <scope>NUCLEOTIDE SEQUENCE [LARGE SCALE GENOMIC DNA]</scope>
    <source>
        <strain evidence="4">DF5081</strain>
    </source>
</reference>
<sequence>MSECDLTTEFSCSKNSKNPDTCGVECDTKVEKVYQDLKNSSIERQEDLPYDSNGKMTQIDIWGPENAEKVFIMIHGGYWLIGNRKKCLGVAHAANKLGYTVVSVGYDYANKDHVLSKTISEALEGVQFALTKFKDAKKFVIGGHSVGAHLAFQAVTRISDPRISGAFLSAGIYKLQELVYTSYGKDLGLTPEEAEACSCDYQLLKGIRFPVLITNCKVESPKLYEQNVEFSKIVTTAQYKEYGNEDHFTMLTELTNEDSPIYIDFYNFLNSI</sequence>
<dbReference type="InterPro" id="IPR029058">
    <property type="entry name" value="AB_hydrolase_fold"/>
</dbReference>
<dbReference type="PANTHER" id="PTHR48081:SF33">
    <property type="entry name" value="KYNURENINE FORMAMIDASE"/>
    <property type="match status" value="1"/>
</dbReference>
<dbReference type="OMA" id="FIMIHGG"/>
<evidence type="ECO:0000256" key="1">
    <source>
        <dbReference type="ARBA" id="ARBA00022801"/>
    </source>
</evidence>